<dbReference type="PANTHER" id="PTHR36157">
    <property type="entry name" value="PROTEIN CBG12671-RELATED"/>
    <property type="match status" value="1"/>
</dbReference>
<accession>A0A9P1IWR9</accession>
<feature type="domain" description="Domain of unknown function DX" evidence="2">
    <location>
        <begin position="346"/>
        <end position="402"/>
    </location>
</feature>
<proteinExistence type="predicted"/>
<dbReference type="Pfam" id="PF01666">
    <property type="entry name" value="DX"/>
    <property type="match status" value="1"/>
</dbReference>
<feature type="signal peptide" evidence="1">
    <location>
        <begin position="1"/>
        <end position="18"/>
    </location>
</feature>
<keyword evidence="1" id="KW-0732">Signal</keyword>
<feature type="chain" id="PRO_5040244806" description="Domain of unknown function DX domain-containing protein" evidence="1">
    <location>
        <begin position="19"/>
        <end position="408"/>
    </location>
</feature>
<dbReference type="Proteomes" id="UP001152747">
    <property type="component" value="Unassembled WGS sequence"/>
</dbReference>
<dbReference type="AlphaFoldDB" id="A0A9P1IWR9"/>
<dbReference type="InterPro" id="IPR002593">
    <property type="entry name" value="DX"/>
</dbReference>
<dbReference type="OrthoDB" id="5870016at2759"/>
<reference evidence="3" key="1">
    <citation type="submission" date="2022-11" db="EMBL/GenBank/DDBJ databases">
        <authorList>
            <person name="Kikuchi T."/>
        </authorList>
    </citation>
    <scope>NUCLEOTIDE SEQUENCE</scope>
    <source>
        <strain evidence="3">PS1010</strain>
    </source>
</reference>
<sequence>MKLFQIFIFINLFYLTYSQITVNYHLDDYRIGISKQNCEEHLSQYNLSFSKDRVDEYKKNFKMLTLFRYKKQTFFCETNCPFGMMAGCKYELLNGSSFECEEFNLPKNSLCSPPLPYLLHTNMNKNFENSTLTKTHIENPPYTNLSSNFSLKCRLTKDCPRDHYCSEIYHLGNDQKYQGEEGRFCMAYPTENARIFGDLKVCDKSEECYREKSTCNKNSFVMNDERRKGFCELGERCTIGVSTRKAGQICHDESDCPKGTWCDIDETVCCKEDKNILREAHYCPDGVTPFQQEPNCTFGNMDNKHICDFNIWGVKRTKPGICWAGKCCPNLKRVAQDQFEIGNFPYESNMMCDPLQPLPLKYVYKWCDSETRKIYTIGLLDYEKQRIQSSQWNCRTSSDCKGERETFA</sequence>
<protein>
    <recommendedName>
        <fullName evidence="2">Domain of unknown function DX domain-containing protein</fullName>
    </recommendedName>
</protein>
<keyword evidence="4" id="KW-1185">Reference proteome</keyword>
<organism evidence="3 4">
    <name type="scientific">Caenorhabditis angaria</name>
    <dbReference type="NCBI Taxonomy" id="860376"/>
    <lineage>
        <taxon>Eukaryota</taxon>
        <taxon>Metazoa</taxon>
        <taxon>Ecdysozoa</taxon>
        <taxon>Nematoda</taxon>
        <taxon>Chromadorea</taxon>
        <taxon>Rhabditida</taxon>
        <taxon>Rhabditina</taxon>
        <taxon>Rhabditomorpha</taxon>
        <taxon>Rhabditoidea</taxon>
        <taxon>Rhabditidae</taxon>
        <taxon>Peloderinae</taxon>
        <taxon>Caenorhabditis</taxon>
    </lineage>
</organism>
<dbReference type="EMBL" id="CANHGI010000005">
    <property type="protein sequence ID" value="CAI5451567.1"/>
    <property type="molecule type" value="Genomic_DNA"/>
</dbReference>
<evidence type="ECO:0000259" key="2">
    <source>
        <dbReference type="Pfam" id="PF01666"/>
    </source>
</evidence>
<evidence type="ECO:0000256" key="1">
    <source>
        <dbReference type="SAM" id="SignalP"/>
    </source>
</evidence>
<gene>
    <name evidence="3" type="ORF">CAMP_LOCUS14204</name>
</gene>
<evidence type="ECO:0000313" key="4">
    <source>
        <dbReference type="Proteomes" id="UP001152747"/>
    </source>
</evidence>
<comment type="caution">
    <text evidence="3">The sequence shown here is derived from an EMBL/GenBank/DDBJ whole genome shotgun (WGS) entry which is preliminary data.</text>
</comment>
<evidence type="ECO:0000313" key="3">
    <source>
        <dbReference type="EMBL" id="CAI5451567.1"/>
    </source>
</evidence>
<name>A0A9P1IWR9_9PELO</name>